<dbReference type="InterPro" id="IPR043504">
    <property type="entry name" value="Peptidase_S1_PA_chymotrypsin"/>
</dbReference>
<dbReference type="Gene3D" id="2.40.10.10">
    <property type="entry name" value="Trypsin-like serine proteases"/>
    <property type="match status" value="2"/>
</dbReference>
<organism evidence="13 15">
    <name type="scientific">Adineta steineri</name>
    <dbReference type="NCBI Taxonomy" id="433720"/>
    <lineage>
        <taxon>Eukaryota</taxon>
        <taxon>Metazoa</taxon>
        <taxon>Spiralia</taxon>
        <taxon>Gnathifera</taxon>
        <taxon>Rotifera</taxon>
        <taxon>Eurotatoria</taxon>
        <taxon>Bdelloidea</taxon>
        <taxon>Adinetida</taxon>
        <taxon>Adinetidae</taxon>
        <taxon>Adineta</taxon>
    </lineage>
</organism>
<comment type="subcellular location">
    <subcellularLocation>
        <location evidence="1">Secreted</location>
    </subcellularLocation>
</comment>
<dbReference type="Pfam" id="PF00008">
    <property type="entry name" value="EGF"/>
    <property type="match status" value="1"/>
</dbReference>
<keyword evidence="6 9" id="KW-0720">Serine protease</keyword>
<feature type="disulfide bond" evidence="8">
    <location>
        <begin position="115"/>
        <end position="124"/>
    </location>
</feature>
<feature type="domain" description="EGF-like" evidence="11">
    <location>
        <begin position="499"/>
        <end position="538"/>
    </location>
</feature>
<evidence type="ECO:0000313" key="15">
    <source>
        <dbReference type="Proteomes" id="UP000663860"/>
    </source>
</evidence>
<dbReference type="SMART" id="SM00181">
    <property type="entry name" value="EGF"/>
    <property type="match status" value="17"/>
</dbReference>
<feature type="domain" description="EGF-like" evidence="11">
    <location>
        <begin position="385"/>
        <end position="423"/>
    </location>
</feature>
<evidence type="ECO:0000256" key="3">
    <source>
        <dbReference type="ARBA" id="ARBA00022670"/>
    </source>
</evidence>
<comment type="caution">
    <text evidence="13">The sequence shown here is derived from an EMBL/GenBank/DDBJ whole genome shotgun (WGS) entry which is preliminary data.</text>
</comment>
<keyword evidence="8" id="KW-0245">EGF-like domain</keyword>
<accession>A0A814QYH0</accession>
<evidence type="ECO:0000256" key="2">
    <source>
        <dbReference type="ARBA" id="ARBA00022525"/>
    </source>
</evidence>
<evidence type="ECO:0000259" key="12">
    <source>
        <dbReference type="PROSITE" id="PS50240"/>
    </source>
</evidence>
<evidence type="ECO:0000256" key="4">
    <source>
        <dbReference type="ARBA" id="ARBA00022729"/>
    </source>
</evidence>
<feature type="domain" description="EGF-like" evidence="11">
    <location>
        <begin position="657"/>
        <end position="700"/>
    </location>
</feature>
<gene>
    <name evidence="13" type="ORF">IZO911_LOCUS24328</name>
    <name evidence="14" type="ORF">KXQ929_LOCUS14918</name>
</gene>
<dbReference type="PANTHER" id="PTHR24253">
    <property type="entry name" value="TRANSMEMBRANE PROTEASE SERINE"/>
    <property type="match status" value="1"/>
</dbReference>
<keyword evidence="4" id="KW-0732">Signal</keyword>
<dbReference type="EMBL" id="CAJOBB010000844">
    <property type="protein sequence ID" value="CAF3763075.1"/>
    <property type="molecule type" value="Genomic_DNA"/>
</dbReference>
<dbReference type="PANTHER" id="PTHR24253:SF185">
    <property type="entry name" value="PEPTIDASE S1 DOMAIN-CONTAINING PROTEIN"/>
    <property type="match status" value="1"/>
</dbReference>
<feature type="domain" description="EGF-like" evidence="11">
    <location>
        <begin position="777"/>
        <end position="815"/>
    </location>
</feature>
<keyword evidence="10" id="KW-0472">Membrane</keyword>
<feature type="transmembrane region" description="Helical" evidence="10">
    <location>
        <begin position="1132"/>
        <end position="1150"/>
    </location>
</feature>
<keyword evidence="5 9" id="KW-0378">Hydrolase</keyword>
<evidence type="ECO:0000313" key="14">
    <source>
        <dbReference type="EMBL" id="CAF3763075.1"/>
    </source>
</evidence>
<dbReference type="Gene3D" id="2.10.25.10">
    <property type="entry name" value="Laminin"/>
    <property type="match status" value="8"/>
</dbReference>
<dbReference type="PROSITE" id="PS00022">
    <property type="entry name" value="EGF_1"/>
    <property type="match status" value="6"/>
</dbReference>
<feature type="domain" description="EGF-like" evidence="11">
    <location>
        <begin position="424"/>
        <end position="462"/>
    </location>
</feature>
<dbReference type="SMART" id="SM00020">
    <property type="entry name" value="Tryp_SPc"/>
    <property type="match status" value="1"/>
</dbReference>
<dbReference type="EMBL" id="CAJNOE010000292">
    <property type="protein sequence ID" value="CAF1124425.1"/>
    <property type="molecule type" value="Genomic_DNA"/>
</dbReference>
<dbReference type="PROSITE" id="PS00134">
    <property type="entry name" value="TRYPSIN_HIS"/>
    <property type="match status" value="1"/>
</dbReference>
<comment type="caution">
    <text evidence="8">Lacks conserved residue(s) required for the propagation of feature annotation.</text>
</comment>
<keyword evidence="3 9" id="KW-0645">Protease</keyword>
<feature type="disulfide bond" evidence="8">
    <location>
        <begin position="528"/>
        <end position="537"/>
    </location>
</feature>
<protein>
    <submittedName>
        <fullName evidence="13">Uncharacterized protein</fullName>
    </submittedName>
</protein>
<dbReference type="InterPro" id="IPR009003">
    <property type="entry name" value="Peptidase_S1_PA"/>
</dbReference>
<evidence type="ECO:0000259" key="11">
    <source>
        <dbReference type="PROSITE" id="PS50026"/>
    </source>
</evidence>
<dbReference type="InterPro" id="IPR018114">
    <property type="entry name" value="TRYPSIN_HIS"/>
</dbReference>
<dbReference type="PROSITE" id="PS50026">
    <property type="entry name" value="EGF_3"/>
    <property type="match status" value="9"/>
</dbReference>
<dbReference type="PROSITE" id="PS50240">
    <property type="entry name" value="TRYPSIN_DOM"/>
    <property type="match status" value="1"/>
</dbReference>
<evidence type="ECO:0000256" key="10">
    <source>
        <dbReference type="SAM" id="Phobius"/>
    </source>
</evidence>
<proteinExistence type="predicted"/>
<dbReference type="InterPro" id="IPR001314">
    <property type="entry name" value="Peptidase_S1A"/>
</dbReference>
<dbReference type="InterPro" id="IPR001254">
    <property type="entry name" value="Trypsin_dom"/>
</dbReference>
<feature type="disulfide bond" evidence="8">
    <location>
        <begin position="690"/>
        <end position="699"/>
    </location>
</feature>
<evidence type="ECO:0000256" key="8">
    <source>
        <dbReference type="PROSITE-ProRule" id="PRU00076"/>
    </source>
</evidence>
<feature type="disulfide bond" evidence="8">
    <location>
        <begin position="300"/>
        <end position="309"/>
    </location>
</feature>
<feature type="domain" description="Peptidase S1" evidence="12">
    <location>
        <begin position="854"/>
        <end position="1105"/>
    </location>
</feature>
<feature type="disulfide bond" evidence="8">
    <location>
        <begin position="394"/>
        <end position="411"/>
    </location>
</feature>
<feature type="disulfide bond" evidence="8">
    <location>
        <begin position="452"/>
        <end position="461"/>
    </location>
</feature>
<dbReference type="InterPro" id="IPR000742">
    <property type="entry name" value="EGF"/>
</dbReference>
<reference evidence="13" key="1">
    <citation type="submission" date="2021-02" db="EMBL/GenBank/DDBJ databases">
        <authorList>
            <person name="Nowell W R."/>
        </authorList>
    </citation>
    <scope>NUCLEOTIDE SEQUENCE</scope>
</reference>
<dbReference type="GO" id="GO:0004252">
    <property type="term" value="F:serine-type endopeptidase activity"/>
    <property type="evidence" value="ECO:0007669"/>
    <property type="project" value="InterPro"/>
</dbReference>
<keyword evidence="7 8" id="KW-1015">Disulfide bond</keyword>
<dbReference type="GO" id="GO:0006508">
    <property type="term" value="P:proteolysis"/>
    <property type="evidence" value="ECO:0007669"/>
    <property type="project" value="UniProtKB-KW"/>
</dbReference>
<name>A0A814QYH0_9BILA</name>
<dbReference type="CDD" id="cd00190">
    <property type="entry name" value="Tryp_SPc"/>
    <property type="match status" value="1"/>
</dbReference>
<sequence>MIILDNFRLVIFYIIFYFNHYDCSINTDSSAFNYEQESLPHSSSIEKSTIVRRSVSNHKCGNLTCRNGGKCEDQQCQCSDNFMGHDCSIARCGHNWCSQTGGKCNNSNKKKQCHCLRRSGGPDCSGLKCSKGTANGLVCFNGATCGNDSETCNCRSGYRDNGSGCLTQICSNGDLCYTNNGICTATGCKCRSNSTHGSDCSQRACGTSGLICHNGGSCTDNKHCQCLHGWTGVTCTGRQCPGFKNLICSAATCPTVGHAPVCQCPANTKGNDCSGITCGNKGLACYNSGTCNTSSSTCSCVAGFGGADCRAVQCAGHTNLFCYNGGCPRAGHDPEAQCICSNPYTGTDCSQMICSHSALTCYNNGECTNGRTCNCPPGYGGIDCRGLPCGSGFCYNGGECVTNKTTGQMQCVCSGNYTLSDCSAEKCSENGPICYNDGICERDDDGNYTCQCIGEWAGADCSATTCHHVLCYNGGYCDDDKKGKDGCICVDGWLGADCRARSCGSNGLICHNNGLCVVSSNSSSVCQCEHPWFGATCEEQICGADGLICFNSGVCSLTDTNDTSPTCICSYGFAGDDCSAVVCGSEGNACFNHGYCNETTGICICPPPLTSDDCRGNICGANTTNSIVCQNDGICVKNSDGEWACNCTRGWTGPYCMLNICGDDSSSSLMCAHEGTCVHSATTGSYSCSCQSQWTGPDCSGMRCQEPDITCYNQVDFNADVCTSKGCDCLNDGYGADCRGVRCGLEPGRCYHGAVCIDAHNSTCSSCPTGISGRDCSMMTCPGVKSGYCFNGGVCINGTTCLCGQRSEWSGVDCSERKCSGNYRCLNGGSCNPKSPKQCGCWFNSSKVTSTDKIVNGFESIPHSWPWIVSIRKRTSNRPLGVPICGGTLISEQYILTAAHCFYETLIKEKKSIDIYLFIIGAHYSTDTHVYSDLVIRLTASMIIIHENYNSYRQTDDIALVKLEEKIKFENIHLGAICLPEESQIYPSDGTFTVAIGWGRLFETAQEGSDTLQQVVLVVEEGQQCNRIKSGSQINTQLCAGSVDSQTNQDTCQGDSGGPLMTRTIDGLWEIVGITSYGKGCGRLNELGVYTRVSMYSNWIDMIRKNLEDYTSRSLDKFHNIFLNSANIFQNYFFILYYIIIIKINQIFFYL</sequence>
<dbReference type="SUPFAM" id="SSF57196">
    <property type="entry name" value="EGF/Laminin"/>
    <property type="match status" value="2"/>
</dbReference>
<keyword evidence="10" id="KW-0812">Transmembrane</keyword>
<feature type="disulfide bond" evidence="8">
    <location>
        <begin position="671"/>
        <end position="688"/>
    </location>
</feature>
<dbReference type="PROSITE" id="PS01186">
    <property type="entry name" value="EGF_2"/>
    <property type="match status" value="5"/>
</dbReference>
<dbReference type="PRINTS" id="PR00722">
    <property type="entry name" value="CHYMOTRYPSIN"/>
</dbReference>
<dbReference type="Proteomes" id="UP000663860">
    <property type="component" value="Unassembled WGS sequence"/>
</dbReference>
<feature type="domain" description="EGF-like" evidence="11">
    <location>
        <begin position="88"/>
        <end position="125"/>
    </location>
</feature>
<dbReference type="Proteomes" id="UP000663868">
    <property type="component" value="Unassembled WGS sequence"/>
</dbReference>
<evidence type="ECO:0000256" key="9">
    <source>
        <dbReference type="RuleBase" id="RU363034"/>
    </source>
</evidence>
<evidence type="ECO:0000256" key="6">
    <source>
        <dbReference type="ARBA" id="ARBA00022825"/>
    </source>
</evidence>
<dbReference type="PROSITE" id="PS00135">
    <property type="entry name" value="TRYPSIN_SER"/>
    <property type="match status" value="1"/>
</dbReference>
<dbReference type="InterPro" id="IPR033116">
    <property type="entry name" value="TRYPSIN_SER"/>
</dbReference>
<dbReference type="Pfam" id="PF00089">
    <property type="entry name" value="Trypsin"/>
    <property type="match status" value="1"/>
</dbReference>
<dbReference type="GO" id="GO:0005576">
    <property type="term" value="C:extracellular region"/>
    <property type="evidence" value="ECO:0007669"/>
    <property type="project" value="UniProtKB-SubCell"/>
</dbReference>
<feature type="domain" description="EGF-like" evidence="11">
    <location>
        <begin position="539"/>
        <end position="579"/>
    </location>
</feature>
<evidence type="ECO:0000313" key="13">
    <source>
        <dbReference type="EMBL" id="CAF1124425.1"/>
    </source>
</evidence>
<keyword evidence="10" id="KW-1133">Transmembrane helix</keyword>
<dbReference type="AlphaFoldDB" id="A0A814QYH0"/>
<feature type="disulfide bond" evidence="8">
    <location>
        <begin position="413"/>
        <end position="422"/>
    </location>
</feature>
<feature type="disulfide bond" evidence="8">
    <location>
        <begin position="226"/>
        <end position="235"/>
    </location>
</feature>
<dbReference type="FunFam" id="2.40.10.10:FF:000120">
    <property type="entry name" value="Putative serine protease"/>
    <property type="match status" value="1"/>
</dbReference>
<dbReference type="SUPFAM" id="SSF50494">
    <property type="entry name" value="Trypsin-like serine proteases"/>
    <property type="match status" value="1"/>
</dbReference>
<evidence type="ECO:0000256" key="1">
    <source>
        <dbReference type="ARBA" id="ARBA00004613"/>
    </source>
</evidence>
<feature type="disulfide bond" evidence="8">
    <location>
        <begin position="569"/>
        <end position="578"/>
    </location>
</feature>
<feature type="domain" description="EGF-like" evidence="11">
    <location>
        <begin position="274"/>
        <end position="310"/>
    </location>
</feature>
<feature type="domain" description="EGF-like" evidence="11">
    <location>
        <begin position="201"/>
        <end position="236"/>
    </location>
</feature>
<evidence type="ECO:0000256" key="7">
    <source>
        <dbReference type="ARBA" id="ARBA00023157"/>
    </source>
</evidence>
<keyword evidence="2" id="KW-0964">Secreted</keyword>
<evidence type="ECO:0000256" key="5">
    <source>
        <dbReference type="ARBA" id="ARBA00022801"/>
    </source>
</evidence>